<dbReference type="Proteomes" id="UP001279734">
    <property type="component" value="Unassembled WGS sequence"/>
</dbReference>
<gene>
    <name evidence="2" type="ORF">Nepgr_025581</name>
</gene>
<dbReference type="AlphaFoldDB" id="A0AAD3T6K8"/>
<dbReference type="EMBL" id="BSYO01000026">
    <property type="protein sequence ID" value="GMH23738.1"/>
    <property type="molecule type" value="Genomic_DNA"/>
</dbReference>
<keyword evidence="1" id="KW-1133">Transmembrane helix</keyword>
<keyword evidence="1" id="KW-0812">Transmembrane</keyword>
<name>A0AAD3T6K8_NEPGR</name>
<evidence type="ECO:0000313" key="2">
    <source>
        <dbReference type="EMBL" id="GMH23738.1"/>
    </source>
</evidence>
<accession>A0AAD3T6K8</accession>
<sequence>MADRGGDAVAVWGCNSIAIVLVLGLSMAKMSNFKQKRKEEHLDAYDCAALSGIFSDTPIPEILKSVGIRRATLALESHAQLQSMRKSRANDPWPVAPVLLSCLLRRRTPLRLGEEVNF</sequence>
<evidence type="ECO:0000313" key="3">
    <source>
        <dbReference type="Proteomes" id="UP001279734"/>
    </source>
</evidence>
<keyword evidence="3" id="KW-1185">Reference proteome</keyword>
<protein>
    <submittedName>
        <fullName evidence="2">Uncharacterized protein</fullName>
    </submittedName>
</protein>
<feature type="transmembrane region" description="Helical" evidence="1">
    <location>
        <begin position="6"/>
        <end position="28"/>
    </location>
</feature>
<keyword evidence="1" id="KW-0472">Membrane</keyword>
<reference evidence="2" key="1">
    <citation type="submission" date="2023-05" db="EMBL/GenBank/DDBJ databases">
        <title>Nepenthes gracilis genome sequencing.</title>
        <authorList>
            <person name="Fukushima K."/>
        </authorList>
    </citation>
    <scope>NUCLEOTIDE SEQUENCE</scope>
    <source>
        <strain evidence="2">SING2019-196</strain>
    </source>
</reference>
<organism evidence="2 3">
    <name type="scientific">Nepenthes gracilis</name>
    <name type="common">Slender pitcher plant</name>
    <dbReference type="NCBI Taxonomy" id="150966"/>
    <lineage>
        <taxon>Eukaryota</taxon>
        <taxon>Viridiplantae</taxon>
        <taxon>Streptophyta</taxon>
        <taxon>Embryophyta</taxon>
        <taxon>Tracheophyta</taxon>
        <taxon>Spermatophyta</taxon>
        <taxon>Magnoliopsida</taxon>
        <taxon>eudicotyledons</taxon>
        <taxon>Gunneridae</taxon>
        <taxon>Pentapetalae</taxon>
        <taxon>Caryophyllales</taxon>
        <taxon>Nepenthaceae</taxon>
        <taxon>Nepenthes</taxon>
    </lineage>
</organism>
<proteinExistence type="predicted"/>
<comment type="caution">
    <text evidence="2">The sequence shown here is derived from an EMBL/GenBank/DDBJ whole genome shotgun (WGS) entry which is preliminary data.</text>
</comment>
<evidence type="ECO:0000256" key="1">
    <source>
        <dbReference type="SAM" id="Phobius"/>
    </source>
</evidence>